<dbReference type="SUPFAM" id="SSF158544">
    <property type="entry name" value="GspK insert domain-like"/>
    <property type="match status" value="1"/>
</dbReference>
<evidence type="ECO:0000256" key="9">
    <source>
        <dbReference type="ARBA" id="ARBA00023136"/>
    </source>
</evidence>
<evidence type="ECO:0000259" key="13">
    <source>
        <dbReference type="Pfam" id="PF21687"/>
    </source>
</evidence>
<evidence type="ECO:0000313" key="14">
    <source>
        <dbReference type="EMBL" id="SEH04819.1"/>
    </source>
</evidence>
<dbReference type="SUPFAM" id="SSF54523">
    <property type="entry name" value="Pili subunits"/>
    <property type="match status" value="1"/>
</dbReference>
<keyword evidence="15" id="KW-1185">Reference proteome</keyword>
<evidence type="ECO:0000256" key="8">
    <source>
        <dbReference type="ARBA" id="ARBA00022989"/>
    </source>
</evidence>
<dbReference type="InterPro" id="IPR049031">
    <property type="entry name" value="T2SSK_SAM-like_1st"/>
</dbReference>
<evidence type="ECO:0000256" key="11">
    <source>
        <dbReference type="SAM" id="Phobius"/>
    </source>
</evidence>
<accession>A0A1H6F6B3</accession>
<proteinExistence type="inferred from homology"/>
<reference evidence="14 15" key="1">
    <citation type="submission" date="2016-10" db="EMBL/GenBank/DDBJ databases">
        <authorList>
            <person name="de Groot N.N."/>
        </authorList>
    </citation>
    <scope>NUCLEOTIDE SEQUENCE [LARGE SCALE GENOMIC DNA]</scope>
    <source>
        <strain evidence="14">MBHS1</strain>
    </source>
</reference>
<dbReference type="PANTHER" id="PTHR38831:SF1">
    <property type="entry name" value="TYPE II SECRETION SYSTEM PROTEIN K-RELATED"/>
    <property type="match status" value="1"/>
</dbReference>
<feature type="domain" description="T2SS protein K second SAM-like" evidence="12">
    <location>
        <begin position="208"/>
        <end position="266"/>
    </location>
</feature>
<evidence type="ECO:0000256" key="6">
    <source>
        <dbReference type="ARBA" id="ARBA00022692"/>
    </source>
</evidence>
<dbReference type="InterPro" id="IPR049179">
    <property type="entry name" value="T2SSK_SAM-like_2nd"/>
</dbReference>
<dbReference type="GO" id="GO:0005886">
    <property type="term" value="C:plasma membrane"/>
    <property type="evidence" value="ECO:0007669"/>
    <property type="project" value="UniProtKB-SubCell"/>
</dbReference>
<keyword evidence="4 10" id="KW-1003">Cell membrane</keyword>
<feature type="domain" description="T2SS protein K first SAM-like" evidence="13">
    <location>
        <begin position="102"/>
        <end position="204"/>
    </location>
</feature>
<organism evidence="14 15">
    <name type="scientific">Candidatus Venteria ishoeyi</name>
    <dbReference type="NCBI Taxonomy" id="1899563"/>
    <lineage>
        <taxon>Bacteria</taxon>
        <taxon>Pseudomonadati</taxon>
        <taxon>Pseudomonadota</taxon>
        <taxon>Gammaproteobacteria</taxon>
        <taxon>Thiotrichales</taxon>
        <taxon>Thiotrichaceae</taxon>
        <taxon>Venteria</taxon>
    </lineage>
</organism>
<dbReference type="AlphaFoldDB" id="A0A1H6F6B3"/>
<dbReference type="InterPro" id="IPR045584">
    <property type="entry name" value="Pilin-like"/>
</dbReference>
<keyword evidence="9 10" id="KW-0472">Membrane</keyword>
<dbReference type="Pfam" id="PF03934">
    <property type="entry name" value="T2SSK"/>
    <property type="match status" value="1"/>
</dbReference>
<keyword evidence="6 11" id="KW-0812">Transmembrane</keyword>
<dbReference type="InterPro" id="IPR005628">
    <property type="entry name" value="GspK"/>
</dbReference>
<evidence type="ECO:0000256" key="10">
    <source>
        <dbReference type="PIRNR" id="PIRNR002786"/>
    </source>
</evidence>
<dbReference type="RefSeq" id="WP_103918842.1">
    <property type="nucleotide sequence ID" value="NZ_FMSV02000123.1"/>
</dbReference>
<evidence type="ECO:0000256" key="2">
    <source>
        <dbReference type="ARBA" id="ARBA00007246"/>
    </source>
</evidence>
<dbReference type="PANTHER" id="PTHR38831">
    <property type="entry name" value="TYPE II SECRETION SYSTEM PROTEIN K"/>
    <property type="match status" value="1"/>
</dbReference>
<dbReference type="GO" id="GO:0009306">
    <property type="term" value="P:protein secretion"/>
    <property type="evidence" value="ECO:0007669"/>
    <property type="project" value="InterPro"/>
</dbReference>
<dbReference type="Gene3D" id="3.30.1300.30">
    <property type="entry name" value="GSPII I/J protein-like"/>
    <property type="match status" value="1"/>
</dbReference>
<keyword evidence="5 10" id="KW-0997">Cell inner membrane</keyword>
<dbReference type="Gene3D" id="1.10.40.60">
    <property type="entry name" value="EpsJ-like"/>
    <property type="match status" value="2"/>
</dbReference>
<evidence type="ECO:0000256" key="5">
    <source>
        <dbReference type="ARBA" id="ARBA00022519"/>
    </source>
</evidence>
<dbReference type="Pfam" id="PF21687">
    <property type="entry name" value="T2SSK_1st"/>
    <property type="match status" value="1"/>
</dbReference>
<evidence type="ECO:0000256" key="7">
    <source>
        <dbReference type="ARBA" id="ARBA00022927"/>
    </source>
</evidence>
<feature type="transmembrane region" description="Helical" evidence="11">
    <location>
        <begin position="12"/>
        <end position="31"/>
    </location>
</feature>
<dbReference type="OrthoDB" id="9788973at2"/>
<dbReference type="EMBL" id="FMSV02000123">
    <property type="protein sequence ID" value="SEH04819.1"/>
    <property type="molecule type" value="Genomic_DNA"/>
</dbReference>
<evidence type="ECO:0000256" key="4">
    <source>
        <dbReference type="ARBA" id="ARBA00022475"/>
    </source>
</evidence>
<evidence type="ECO:0000313" key="15">
    <source>
        <dbReference type="Proteomes" id="UP000236724"/>
    </source>
</evidence>
<sequence length="309" mass="35059">MKIHPNQQRGVALLTALLIVTLATMIAVSILSRNHLEIRRTSNILSRNQAWLYALGAESWAVSILQRDKNAYDYMGETWAFQLPQTPVPGGELGGTLEDLQGRFNLNNLQTINKKVNEKSLKHFQRLLKFLDLPTSIADEVIDWIDTDSYNRPSGAEDLEYLLQNPPYRSANQLFHSPSELRLLASVDDAVYQTLLPHITALPEITSINVNTTTLPVLNSLIPELSEDEVKKLLLVGKQKGFKTMGQLRQRPELKDLEFDQTQLGVISHYFLLKAHARMNSVDIHLNSVIRRHKQQGMHVLLHSQGGFW</sequence>
<protein>
    <recommendedName>
        <fullName evidence="10">Type II secretion system protein K</fullName>
    </recommendedName>
</protein>
<comment type="subcellular location">
    <subcellularLocation>
        <location evidence="1 10">Cell inner membrane</location>
    </subcellularLocation>
</comment>
<evidence type="ECO:0000256" key="1">
    <source>
        <dbReference type="ARBA" id="ARBA00004533"/>
    </source>
</evidence>
<keyword evidence="3 10" id="KW-0813">Transport</keyword>
<keyword evidence="7" id="KW-0653">Protein transport</keyword>
<name>A0A1H6F6B3_9GAMM</name>
<dbReference type="PIRSF" id="PIRSF002786">
    <property type="entry name" value="XcpX"/>
    <property type="match status" value="1"/>
</dbReference>
<gene>
    <name evidence="14" type="primary">gspK</name>
    <name evidence="14" type="ORF">MBHS_00671</name>
</gene>
<comment type="similarity">
    <text evidence="2 10">Belongs to the GSP K family.</text>
</comment>
<keyword evidence="8 11" id="KW-1133">Transmembrane helix</keyword>
<dbReference type="NCBIfam" id="NF037980">
    <property type="entry name" value="T2SS_GspK"/>
    <property type="match status" value="1"/>
</dbReference>
<evidence type="ECO:0000259" key="12">
    <source>
        <dbReference type="Pfam" id="PF03934"/>
    </source>
</evidence>
<dbReference type="InterPro" id="IPR038072">
    <property type="entry name" value="GspK_central_sf"/>
</dbReference>
<evidence type="ECO:0000256" key="3">
    <source>
        <dbReference type="ARBA" id="ARBA00022448"/>
    </source>
</evidence>
<dbReference type="Proteomes" id="UP000236724">
    <property type="component" value="Unassembled WGS sequence"/>
</dbReference>